<gene>
    <name evidence="3" type="ORF">GCM10007888_21280</name>
    <name evidence="2" type="ORF">MOX02_30470</name>
</gene>
<dbReference type="Proteomes" id="UP001156856">
    <property type="component" value="Unassembled WGS sequence"/>
</dbReference>
<reference evidence="2 4" key="3">
    <citation type="submission" date="2019-07" db="EMBL/GenBank/DDBJ databases">
        <title>Whole genome shotgun sequence of Methylobacterium oxalidis NBRC 107715.</title>
        <authorList>
            <person name="Hosoyama A."/>
            <person name="Uohara A."/>
            <person name="Ohji S."/>
            <person name="Ichikawa N."/>
        </authorList>
    </citation>
    <scope>NUCLEOTIDE SEQUENCE [LARGE SCALE GENOMIC DNA]</scope>
    <source>
        <strain evidence="2 4">NBRC 107715</strain>
    </source>
</reference>
<dbReference type="EMBL" id="BSPK01000026">
    <property type="protein sequence ID" value="GLS63747.1"/>
    <property type="molecule type" value="Genomic_DNA"/>
</dbReference>
<evidence type="ECO:0000313" key="2">
    <source>
        <dbReference type="EMBL" id="GEP05009.1"/>
    </source>
</evidence>
<evidence type="ECO:0000313" key="3">
    <source>
        <dbReference type="EMBL" id="GLS63747.1"/>
    </source>
</evidence>
<protein>
    <submittedName>
        <fullName evidence="2">Uncharacterized protein</fullName>
    </submittedName>
</protein>
<dbReference type="AlphaFoldDB" id="A0A512J567"/>
<reference evidence="5" key="2">
    <citation type="journal article" date="2019" name="Int. J. Syst. Evol. Microbiol.">
        <title>The Global Catalogue of Microorganisms (GCM) 10K type strain sequencing project: providing services to taxonomists for standard genome sequencing and annotation.</title>
        <authorList>
            <consortium name="The Broad Institute Genomics Platform"/>
            <consortium name="The Broad Institute Genome Sequencing Center for Infectious Disease"/>
            <person name="Wu L."/>
            <person name="Ma J."/>
        </authorList>
    </citation>
    <scope>NUCLEOTIDE SEQUENCE [LARGE SCALE GENOMIC DNA]</scope>
    <source>
        <strain evidence="5">NBRC 107715</strain>
    </source>
</reference>
<dbReference type="EMBL" id="BJZU01000060">
    <property type="protein sequence ID" value="GEP05009.1"/>
    <property type="molecule type" value="Genomic_DNA"/>
</dbReference>
<name>A0A512J567_9HYPH</name>
<evidence type="ECO:0000313" key="5">
    <source>
        <dbReference type="Proteomes" id="UP001156856"/>
    </source>
</evidence>
<feature type="compositionally biased region" description="Basic and acidic residues" evidence="1">
    <location>
        <begin position="1"/>
        <end position="19"/>
    </location>
</feature>
<proteinExistence type="predicted"/>
<evidence type="ECO:0000256" key="1">
    <source>
        <dbReference type="SAM" id="MobiDB-lite"/>
    </source>
</evidence>
<reference evidence="3" key="4">
    <citation type="submission" date="2023-01" db="EMBL/GenBank/DDBJ databases">
        <title>Draft genome sequence of Methylobacterium oxalidis strain NBRC 107715.</title>
        <authorList>
            <person name="Sun Q."/>
            <person name="Mori K."/>
        </authorList>
    </citation>
    <scope>NUCLEOTIDE SEQUENCE</scope>
    <source>
        <strain evidence="3">NBRC 107715</strain>
    </source>
</reference>
<feature type="region of interest" description="Disordered" evidence="1">
    <location>
        <begin position="1"/>
        <end position="84"/>
    </location>
</feature>
<dbReference type="Proteomes" id="UP000321960">
    <property type="component" value="Unassembled WGS sequence"/>
</dbReference>
<reference evidence="3" key="1">
    <citation type="journal article" date="2014" name="Int. J. Syst. Evol. Microbiol.">
        <title>Complete genome of a new Firmicutes species belonging to the dominant human colonic microbiota ('Ruminococcus bicirculans') reveals two chromosomes and a selective capacity to utilize plant glucans.</title>
        <authorList>
            <consortium name="NISC Comparative Sequencing Program"/>
            <person name="Wegmann U."/>
            <person name="Louis P."/>
            <person name="Goesmann A."/>
            <person name="Henrissat B."/>
            <person name="Duncan S.H."/>
            <person name="Flint H.J."/>
        </authorList>
    </citation>
    <scope>NUCLEOTIDE SEQUENCE</scope>
    <source>
        <strain evidence="3">NBRC 107715</strain>
    </source>
</reference>
<keyword evidence="5" id="KW-1185">Reference proteome</keyword>
<sequence>MGRARDIDIEAAHSARNDPQETIQPGTPGPAPGSRAGRETKKGSAVAGAPEKEVIRQKLRAGTPRLKPSLAPRKRPDASGRWAD</sequence>
<organism evidence="2 4">
    <name type="scientific">Methylobacterium oxalidis</name>
    <dbReference type="NCBI Taxonomy" id="944322"/>
    <lineage>
        <taxon>Bacteria</taxon>
        <taxon>Pseudomonadati</taxon>
        <taxon>Pseudomonadota</taxon>
        <taxon>Alphaproteobacteria</taxon>
        <taxon>Hyphomicrobiales</taxon>
        <taxon>Methylobacteriaceae</taxon>
        <taxon>Methylobacterium</taxon>
    </lineage>
</organism>
<evidence type="ECO:0000313" key="4">
    <source>
        <dbReference type="Proteomes" id="UP000321960"/>
    </source>
</evidence>
<comment type="caution">
    <text evidence="2">The sequence shown here is derived from an EMBL/GenBank/DDBJ whole genome shotgun (WGS) entry which is preliminary data.</text>
</comment>
<accession>A0A512J567</accession>
<feature type="compositionally biased region" description="Basic and acidic residues" evidence="1">
    <location>
        <begin position="74"/>
        <end position="84"/>
    </location>
</feature>